<organism evidence="4 5">
    <name type="scientific">Sphingomonas lycopersici</name>
    <dbReference type="NCBI Taxonomy" id="2951807"/>
    <lineage>
        <taxon>Bacteria</taxon>
        <taxon>Pseudomonadati</taxon>
        <taxon>Pseudomonadota</taxon>
        <taxon>Alphaproteobacteria</taxon>
        <taxon>Sphingomonadales</taxon>
        <taxon>Sphingomonadaceae</taxon>
        <taxon>Sphingomonas</taxon>
    </lineage>
</organism>
<evidence type="ECO:0000313" key="5">
    <source>
        <dbReference type="Proteomes" id="UP001165565"/>
    </source>
</evidence>
<dbReference type="PANTHER" id="PTHR43767">
    <property type="entry name" value="LONG-CHAIN-FATTY-ACID--COA LIGASE"/>
    <property type="match status" value="1"/>
</dbReference>
<feature type="transmembrane region" description="Helical" evidence="1">
    <location>
        <begin position="818"/>
        <end position="837"/>
    </location>
</feature>
<dbReference type="InterPro" id="IPR000873">
    <property type="entry name" value="AMP-dep_synth/lig_dom"/>
</dbReference>
<accession>A0AA41Z519</accession>
<gene>
    <name evidence="4" type="ORF">NEE01_05165</name>
</gene>
<evidence type="ECO:0000313" key="4">
    <source>
        <dbReference type="EMBL" id="MCW6534172.1"/>
    </source>
</evidence>
<feature type="transmembrane region" description="Helical" evidence="1">
    <location>
        <begin position="761"/>
        <end position="778"/>
    </location>
</feature>
<dbReference type="SUPFAM" id="SSF56801">
    <property type="entry name" value="Acetyl-CoA synthetase-like"/>
    <property type="match status" value="1"/>
</dbReference>
<proteinExistence type="predicted"/>
<feature type="domain" description="AMP-dependent synthetase/ligase" evidence="2">
    <location>
        <begin position="12"/>
        <end position="336"/>
    </location>
</feature>
<sequence>MAGRGRAPPLFAATLQQWGAAPALVCEDGRSISFDQLAGLADDFAAALPDEILLLAVEARNRVEAVVAYLGALRSGTPVIMHHEAAAAGHILDHYRPDARYLLDEASGAWRLEATPAAWDLEPHPDLALLLSTSGSTGSPKLVRLSANALDANARSIAAYLGLTAADRAVTSLPLSYSYGLSVVNSHLAVGGSIVLTEASVADATFRDMLHTHGVTGLAGVPHSYELMDRAGLLADLPVSLTTLTQAGGRMAPDLVARVAGQVRDSETRLFIMYGQTEATARIAYLPPEQLTLHPGAIGRAIPGGELWLENGQGGRVAAGEPGELVYRGPNVMMGYATARCDMADPPGPDVLRTGDLAIEIEPGLFRIVGRKSRFVKAFGLRIGLDDLEERCRAAGAATCCIAGDDALVVVAAAATADLDKARQALGGLDLPATLFEFVEFAALPRTQRGKIDYAAVLCAGHAARERLLLADGSAIERVARLYRGLAHGMPIAETDSFESLGGDSLSYVQCSIAIEDALDFLPDDWETLPLGQLRARAQTDARRHAHWHMIWLESDIIVRCLAIMLILFQHALGGMQGGADVLMMLAGFTWARFQRTRLLAGRSRAVFLDFARRYLLIYFAIMLVVFAHDRHILWRHQLFVSTFHGDWGGILNPYWFIESLTWCVAVTCILLAIPAVRRFATLRPTGFGIAFAGAALMIHLIGGRVGDAAGHAFRSPDQTLVYFAAGWAIAQAGRPLRLALFLMLATVSALAWGWNDAHVAAMLVAAGLIVFVRRIPLPDIAGRMMIVIAAASFYIYLFNIFPMYVTDTVLHAKFGEFWVAQIVASLALGIGAYLIVPRARLFHDHIRKHLTLPYGLKSHI</sequence>
<dbReference type="InterPro" id="IPR002656">
    <property type="entry name" value="Acyl_transf_3_dom"/>
</dbReference>
<dbReference type="Proteomes" id="UP001165565">
    <property type="component" value="Unassembled WGS sequence"/>
</dbReference>
<dbReference type="EMBL" id="JANFAV010000002">
    <property type="protein sequence ID" value="MCW6534172.1"/>
    <property type="molecule type" value="Genomic_DNA"/>
</dbReference>
<feature type="transmembrane region" description="Helical" evidence="1">
    <location>
        <begin position="575"/>
        <end position="594"/>
    </location>
</feature>
<feature type="transmembrane region" description="Helical" evidence="1">
    <location>
        <begin position="785"/>
        <end position="806"/>
    </location>
</feature>
<dbReference type="Gene3D" id="3.40.50.12780">
    <property type="entry name" value="N-terminal domain of ligase-like"/>
    <property type="match status" value="1"/>
</dbReference>
<feature type="domain" description="Acyltransferase 3" evidence="3">
    <location>
        <begin position="559"/>
        <end position="831"/>
    </location>
</feature>
<dbReference type="PANTHER" id="PTHR43767:SF10">
    <property type="entry name" value="SURFACTIN SYNTHASE SUBUNIT 1"/>
    <property type="match status" value="1"/>
</dbReference>
<keyword evidence="1" id="KW-1133">Transmembrane helix</keyword>
<dbReference type="AlphaFoldDB" id="A0AA41Z519"/>
<feature type="transmembrane region" description="Helical" evidence="1">
    <location>
        <begin position="686"/>
        <end position="703"/>
    </location>
</feature>
<dbReference type="Pfam" id="PF00501">
    <property type="entry name" value="AMP-binding"/>
    <property type="match status" value="1"/>
</dbReference>
<evidence type="ECO:0000259" key="2">
    <source>
        <dbReference type="Pfam" id="PF00501"/>
    </source>
</evidence>
<dbReference type="GO" id="GO:0016747">
    <property type="term" value="F:acyltransferase activity, transferring groups other than amino-acyl groups"/>
    <property type="evidence" value="ECO:0007669"/>
    <property type="project" value="InterPro"/>
</dbReference>
<name>A0AA41Z519_9SPHN</name>
<evidence type="ECO:0000256" key="1">
    <source>
        <dbReference type="SAM" id="Phobius"/>
    </source>
</evidence>
<dbReference type="Pfam" id="PF01757">
    <property type="entry name" value="Acyl_transf_3"/>
    <property type="match status" value="1"/>
</dbReference>
<feature type="transmembrane region" description="Helical" evidence="1">
    <location>
        <begin position="615"/>
        <end position="635"/>
    </location>
</feature>
<keyword evidence="1" id="KW-0472">Membrane</keyword>
<reference evidence="4" key="1">
    <citation type="submission" date="2022-06" db="EMBL/GenBank/DDBJ databases">
        <title>Sphingomonas sp. nov. isolated from rhizosphere soil of tomato.</title>
        <authorList>
            <person name="Dong H."/>
            <person name="Gao R."/>
        </authorList>
    </citation>
    <scope>NUCLEOTIDE SEQUENCE</scope>
    <source>
        <strain evidence="4">MMSM24</strain>
    </source>
</reference>
<dbReference type="InterPro" id="IPR050237">
    <property type="entry name" value="ATP-dep_AMP-bd_enzyme"/>
</dbReference>
<evidence type="ECO:0000259" key="3">
    <source>
        <dbReference type="Pfam" id="PF01757"/>
    </source>
</evidence>
<dbReference type="RefSeq" id="WP_265268111.1">
    <property type="nucleotide sequence ID" value="NZ_JANFAV010000002.1"/>
</dbReference>
<protein>
    <submittedName>
        <fullName evidence="4">AMP-binding protein</fullName>
    </submittedName>
</protein>
<keyword evidence="1" id="KW-0812">Transmembrane</keyword>
<feature type="transmembrane region" description="Helical" evidence="1">
    <location>
        <begin position="655"/>
        <end position="674"/>
    </location>
</feature>
<comment type="caution">
    <text evidence="4">The sequence shown here is derived from an EMBL/GenBank/DDBJ whole genome shotgun (WGS) entry which is preliminary data.</text>
</comment>
<dbReference type="InterPro" id="IPR042099">
    <property type="entry name" value="ANL_N_sf"/>
</dbReference>
<keyword evidence="5" id="KW-1185">Reference proteome</keyword>